<proteinExistence type="predicted"/>
<keyword evidence="4 5" id="KW-0472">Membrane</keyword>
<dbReference type="Pfam" id="PF08395">
    <property type="entry name" value="7tm_7"/>
    <property type="match status" value="1"/>
</dbReference>
<reference evidence="6 7" key="1">
    <citation type="journal article" date="2023" name="Sci. Data">
        <title>Genome assembly of the Korean intertidal mud-creeper Batillaria attramentaria.</title>
        <authorList>
            <person name="Patra A.K."/>
            <person name="Ho P.T."/>
            <person name="Jun S."/>
            <person name="Lee S.J."/>
            <person name="Kim Y."/>
            <person name="Won Y.J."/>
        </authorList>
    </citation>
    <scope>NUCLEOTIDE SEQUENCE [LARGE SCALE GENOMIC DNA]</scope>
    <source>
        <strain evidence="6">Wonlab-2016</strain>
    </source>
</reference>
<evidence type="ECO:0000256" key="1">
    <source>
        <dbReference type="ARBA" id="ARBA00004141"/>
    </source>
</evidence>
<comment type="subcellular location">
    <subcellularLocation>
        <location evidence="1">Membrane</location>
        <topology evidence="1">Multi-pass membrane protein</topology>
    </subcellularLocation>
</comment>
<evidence type="ECO:0000313" key="7">
    <source>
        <dbReference type="Proteomes" id="UP001519460"/>
    </source>
</evidence>
<comment type="caution">
    <text evidence="6">The sequence shown here is derived from an EMBL/GenBank/DDBJ whole genome shotgun (WGS) entry which is preliminary data.</text>
</comment>
<evidence type="ECO:0000313" key="6">
    <source>
        <dbReference type="EMBL" id="KAK7486134.1"/>
    </source>
</evidence>
<keyword evidence="3 5" id="KW-1133">Transmembrane helix</keyword>
<organism evidence="6 7">
    <name type="scientific">Batillaria attramentaria</name>
    <dbReference type="NCBI Taxonomy" id="370345"/>
    <lineage>
        <taxon>Eukaryota</taxon>
        <taxon>Metazoa</taxon>
        <taxon>Spiralia</taxon>
        <taxon>Lophotrochozoa</taxon>
        <taxon>Mollusca</taxon>
        <taxon>Gastropoda</taxon>
        <taxon>Caenogastropoda</taxon>
        <taxon>Sorbeoconcha</taxon>
        <taxon>Cerithioidea</taxon>
        <taxon>Batillariidae</taxon>
        <taxon>Batillaria</taxon>
    </lineage>
</organism>
<accession>A0ABD0KGF9</accession>
<dbReference type="EMBL" id="JACVVK020000183">
    <property type="protein sequence ID" value="KAK7486134.1"/>
    <property type="molecule type" value="Genomic_DNA"/>
</dbReference>
<evidence type="ECO:0000256" key="5">
    <source>
        <dbReference type="SAM" id="Phobius"/>
    </source>
</evidence>
<dbReference type="AlphaFoldDB" id="A0ABD0KGF9"/>
<protein>
    <submittedName>
        <fullName evidence="6">Uncharacterized protein</fullName>
    </submittedName>
</protein>
<evidence type="ECO:0000256" key="3">
    <source>
        <dbReference type="ARBA" id="ARBA00022989"/>
    </source>
</evidence>
<dbReference type="InterPro" id="IPR013604">
    <property type="entry name" value="7TM_chemorcpt"/>
</dbReference>
<keyword evidence="7" id="KW-1185">Reference proteome</keyword>
<dbReference type="Proteomes" id="UP001519460">
    <property type="component" value="Unassembled WGS sequence"/>
</dbReference>
<dbReference type="GO" id="GO:0016020">
    <property type="term" value="C:membrane"/>
    <property type="evidence" value="ECO:0007669"/>
    <property type="project" value="UniProtKB-SubCell"/>
</dbReference>
<evidence type="ECO:0000256" key="2">
    <source>
        <dbReference type="ARBA" id="ARBA00022692"/>
    </source>
</evidence>
<evidence type="ECO:0000256" key="4">
    <source>
        <dbReference type="ARBA" id="ARBA00023136"/>
    </source>
</evidence>
<gene>
    <name evidence="6" type="ORF">BaRGS_00022600</name>
</gene>
<feature type="transmembrane region" description="Helical" evidence="5">
    <location>
        <begin position="70"/>
        <end position="89"/>
    </location>
</feature>
<name>A0ABD0KGF9_9CAEN</name>
<sequence>MQITIKRAQNDLSVFSSPQAKSPLMTLLGVRSASNNPEHAAELNLFIQAIIHGNVGITAFDIVTITKETILTIIGVVVSYFFVIIQFKIQ</sequence>
<keyword evidence="2 5" id="KW-0812">Transmembrane</keyword>